<evidence type="ECO:0000256" key="2">
    <source>
        <dbReference type="ARBA" id="ARBA00022448"/>
    </source>
</evidence>
<dbReference type="OrthoDB" id="297643at2759"/>
<dbReference type="Pfam" id="PF04118">
    <property type="entry name" value="Dopey_N"/>
    <property type="match status" value="1"/>
</dbReference>
<reference evidence="13" key="1">
    <citation type="submission" date="2025-08" db="UniProtKB">
        <authorList>
            <consortium name="RefSeq"/>
        </authorList>
    </citation>
    <scope>IDENTIFICATION</scope>
    <source>
        <tissue evidence="13">Gonads</tissue>
    </source>
</reference>
<proteinExistence type="inferred from homology"/>
<dbReference type="Pfam" id="PF24598">
    <property type="entry name" value="DOP1_C"/>
    <property type="match status" value="1"/>
</dbReference>
<dbReference type="InterPro" id="IPR056457">
    <property type="entry name" value="DOP1_C"/>
</dbReference>
<keyword evidence="3" id="KW-0653">Protein transport</keyword>
<evidence type="ECO:0000313" key="13">
    <source>
        <dbReference type="RefSeq" id="XP_013389897.1"/>
    </source>
</evidence>
<feature type="domain" description="DOP1-like C-terminal" evidence="10">
    <location>
        <begin position="1858"/>
        <end position="2352"/>
    </location>
</feature>
<feature type="compositionally biased region" description="Basic and acidic residues" evidence="7">
    <location>
        <begin position="662"/>
        <end position="671"/>
    </location>
</feature>
<dbReference type="GO" id="GO:0006895">
    <property type="term" value="P:Golgi to endosome transport"/>
    <property type="evidence" value="ECO:0007669"/>
    <property type="project" value="InterPro"/>
</dbReference>
<evidence type="ECO:0000313" key="12">
    <source>
        <dbReference type="Proteomes" id="UP000085678"/>
    </source>
</evidence>
<evidence type="ECO:0000256" key="7">
    <source>
        <dbReference type="SAM" id="MobiDB-lite"/>
    </source>
</evidence>
<evidence type="ECO:0000256" key="6">
    <source>
        <dbReference type="ARBA" id="ARBA00046326"/>
    </source>
</evidence>
<feature type="compositionally biased region" description="Basic and acidic residues" evidence="7">
    <location>
        <begin position="750"/>
        <end position="761"/>
    </location>
</feature>
<dbReference type="InterPro" id="IPR056459">
    <property type="entry name" value="TPR_DOP1"/>
</dbReference>
<dbReference type="GeneID" id="106158451"/>
<keyword evidence="2" id="KW-0813">Transport</keyword>
<dbReference type="Pfam" id="PF24601">
    <property type="entry name" value="TPR_DOP1"/>
    <property type="match status" value="1"/>
</dbReference>
<evidence type="ECO:0000256" key="4">
    <source>
        <dbReference type="ARBA" id="ARBA00023034"/>
    </source>
</evidence>
<keyword evidence="4" id="KW-0333">Golgi apparatus</keyword>
<gene>
    <name evidence="13" type="primary">LOC106158451</name>
</gene>
<organism evidence="12 13">
    <name type="scientific">Lingula anatina</name>
    <name type="common">Brachiopod</name>
    <name type="synonym">Lingula unguis</name>
    <dbReference type="NCBI Taxonomy" id="7574"/>
    <lineage>
        <taxon>Eukaryota</taxon>
        <taxon>Metazoa</taxon>
        <taxon>Spiralia</taxon>
        <taxon>Lophotrochozoa</taxon>
        <taxon>Brachiopoda</taxon>
        <taxon>Linguliformea</taxon>
        <taxon>Lingulata</taxon>
        <taxon>Lingulida</taxon>
        <taxon>Linguloidea</taxon>
        <taxon>Lingulidae</taxon>
        <taxon>Lingula</taxon>
    </lineage>
</organism>
<evidence type="ECO:0000256" key="1">
    <source>
        <dbReference type="ARBA" id="ARBA00004395"/>
    </source>
</evidence>
<feature type="compositionally biased region" description="Basic and acidic residues" evidence="7">
    <location>
        <begin position="639"/>
        <end position="653"/>
    </location>
</feature>
<evidence type="ECO:0000256" key="3">
    <source>
        <dbReference type="ARBA" id="ARBA00022927"/>
    </source>
</evidence>
<feature type="domain" description="DOP1 N-terminal" evidence="8">
    <location>
        <begin position="14"/>
        <end position="299"/>
    </location>
</feature>
<sequence>MSSSCSEEVDLLQDSKYRSYIQSVEKALKSFENTSEWADLISALGKLNKVLQSHKKYDVIPKKVTIGKRLAQCLHPALPAGVHLKAMETYDIIFNTIGTTRLAKDMFIYSAGLFPLLSFAAMNVRPTLLAIYENHFLPLGQSLRPGLTGLLMGVLPGLEEGSDHFDRTNSLLEEFCKVTDSTFFYGCLWECVLSAPTIRLPAVNYVLAHYNRKLSMEDQLYIMGTNIDIMVQALSSAVEDKSALVQRSALELLLSGFPMHNSQLTRPDMIKLLTSGIYVVLRRDMSLNRRLYAWLLGTDVNGTPLLSVPEQHNKQLKRCDSSESGETELHYFNTYSKTLLVLALKSVLSEERGSEEEKENRGKQTLSAGLKPFRILISLLDKPEIGSSVVEDVLVEVFRCLYRECAVELQSKLSKKSRGDIYREGSISSMDMGAFHSTENNVRKHDRLSNELIKTANLFFGTFEPYFLWDFLTKTFENVCKAKEPTAEKGKPKFGAALNSNLGVSEFCSLASFLLDTVTLETYTETQTEYLPELLGHITTSITDHCKVLTDSEVTDALKLCSKILAHVLPSMTPLSDNDSDSSCDDEDIFDGNCSSVTLTSATPEKRGNDSEMASREGSLDPTRKTDDECYESAVSDLESDKTHPSDPSDKGKLTVPGKGESNAKNKDKTPPRSPLKLYTSKHSADQIPKKPLTTMQACVQSFQTFFTTFSYHRITPDTGVLDDCLQRLMKGYEDKVYSEDNDTSNSESDDSHKPTGDDFKIQPPSTAGKQCSEAFMAACQLLIDFSSFPLYCTDHSLILDKTFGVDGDMFPPWLKILLSCACYMDNFDIQAGAVSAMLDLLTLTGSILDQCEDLARKRHCSASDGTVSVVIVPPLAPKVFRHINGTPKFYKIVAERLWCYLGQDSPNCHQKGVELFFQLHQLAPTEWVCEDVIGNALVSENERERVEAHQKFAVLWHLTREVRHKPGMPQVKRTFERSLFVLLDSLILDSSPTKMLATEWLQHAIQRGDINRVLEPVLLLLLHPDTARISIQHVDIHQPRKVRLSESNDESDHEAKIYAISSEGGNVIYHVSSDVKQVGKKNAEDLRTMAALTTIGEKETTKIAPEKVHQDLFFEKVNPDAMNMFVNPFGSNTSLDKAMREGYEPPPSEFPDVGKVKRLDKDICQKEGITFDDDVDEEAKEVEEDSDETKAEDFAQEIVEELLDQVLHNVDKDANSQGSQESLCQDRDQRSSSIVSKASSNEDLLNKIQSRISEVDSSSECDPLSERREEMEEIPGIHPLHTHILLYAQKYDCQRTLYALTILKSMIASNPKLFMCTIASTSISSRRTAHLVKLQNLLARHRKSVFGKNFFGDLTGEAATYRNSMYLEILISVCLYFVRSYYPNLMTSELSEQELIGNKEVQILATEVLSSLLLEMISVVKESGKSFAFYATELLNKCKVQKAALHCALSSVYNTRKLDTSAKNISFTDAIVGFNDNYINPSTIDAFQSKLLNVLLKIVILEDCINKTKTDQDQTVTTSTDWERSQVTFVPQLLSSATFKARQPVAYQGMFLSAILSGLKQQHMAHMHQQWMRLVISCLPHVGKALPDLVNNVVCQLCKNLEFLASEYAVGGGNYRRTPRHPDKIPPDHVISVLEGLTGICHFCLLDNTNQVSVGGTSAATSAQSLESKSSGQIFNNLIHVFNPAHSREPSPLKEVGPLPPVVEARRLLLSILPRVIAALTVLWKAIDISEAREDEEQPCWTMGSPKAVRQCILEFLSPISLYHGVNLLGSVAVVWNDRRKREAGSHRKKKAKWKKVEVIPNWCEDQLLLVELVSSVRVLPTDTLIQTLRQVIKSPPPTNQDRNKKRVPLEVSMLQFFYAYVERTPAPQLLDSWSSLLALFKEGLQLALVPPGQFLLLGILHVFVHKIPPMESRKDHKDLQDIAQKLLEACSLIAGSSLEQTTWLRRNLAVKPGPQNDVVAAEDHEHDAEGPSSVPLTLAQSKAVLSSSHAQYSVQALVMLAETIASVLDIVYGSDEKDKVVPFLNANIMYHVFPYLKHHSTHNLPSLRACSQILCSLSGYQYTRKAWKKEAFEMLLDPTFFQMDVIALQNWRIVIDNLMTHDKTSFRDLITRVSVNPSTAINIFSSKEQEFEQRAQLLKRLSFTIFCSELDQYARYMPEIQERLAENLRNSLVPAVQQQVFLCFRVLMLRMSPHHLTSLWPTMITELVHVFLQMEQELASDFEDRGHSQSMANLDSTWANGYLGHSSPDWLQLYLGACKLLDLALALPAEMLPQFQLYRWAFVGDPGLEEEQRKPGTSCFSPHIVRLAKIMKKKSKEQVRLIMREPGKPLLTTSYIKTLYDLHGFFSTLSQSSQSGYSLQSVSTADGQSKSAIHKSKSAPDMRRVNSITSLPSLRLESMSNKRLIEFIIEKDFVEPM</sequence>
<name>A0A1S3HV30_LINAN</name>
<feature type="region of interest" description="Disordered" evidence="7">
    <location>
        <begin position="1170"/>
        <end position="1192"/>
    </location>
</feature>
<feature type="region of interest" description="Disordered" evidence="7">
    <location>
        <begin position="737"/>
        <end position="766"/>
    </location>
</feature>
<dbReference type="RefSeq" id="XP_013389897.1">
    <property type="nucleotide sequence ID" value="XM_013534443.1"/>
</dbReference>
<dbReference type="GO" id="GO:0005802">
    <property type="term" value="C:trans-Golgi network"/>
    <property type="evidence" value="ECO:0007669"/>
    <property type="project" value="TreeGrafter"/>
</dbReference>
<feature type="region of interest" description="Disordered" evidence="7">
    <location>
        <begin position="595"/>
        <end position="689"/>
    </location>
</feature>
<dbReference type="STRING" id="7574.A0A1S3HV30"/>
<dbReference type="InterPro" id="IPR056458">
    <property type="entry name" value="TPR_DOP1_M"/>
</dbReference>
<feature type="compositionally biased region" description="Acidic residues" evidence="7">
    <location>
        <begin position="1171"/>
        <end position="1188"/>
    </location>
</feature>
<dbReference type="PANTHER" id="PTHR14042:SF24">
    <property type="entry name" value="PROTEIN DOPEY-1 HOMOLOG"/>
    <property type="match status" value="1"/>
</dbReference>
<dbReference type="GO" id="GO:0015031">
    <property type="term" value="P:protein transport"/>
    <property type="evidence" value="ECO:0007669"/>
    <property type="project" value="UniProtKB-KW"/>
</dbReference>
<dbReference type="Pfam" id="PF24597">
    <property type="entry name" value="TPR_DOP1_M"/>
    <property type="match status" value="1"/>
</dbReference>
<dbReference type="FunCoup" id="A0A1S3HV30">
    <property type="interactions" value="1338"/>
</dbReference>
<dbReference type="PANTHER" id="PTHR14042">
    <property type="entry name" value="DOPEY-RELATED"/>
    <property type="match status" value="1"/>
</dbReference>
<dbReference type="InterPro" id="IPR040314">
    <property type="entry name" value="DOP1"/>
</dbReference>
<evidence type="ECO:0000259" key="10">
    <source>
        <dbReference type="Pfam" id="PF24598"/>
    </source>
</evidence>
<feature type="domain" description="DOP1-like middle TPR" evidence="9">
    <location>
        <begin position="331"/>
        <end position="576"/>
    </location>
</feature>
<dbReference type="GO" id="GO:0005829">
    <property type="term" value="C:cytosol"/>
    <property type="evidence" value="ECO:0007669"/>
    <property type="project" value="GOC"/>
</dbReference>
<evidence type="ECO:0000259" key="9">
    <source>
        <dbReference type="Pfam" id="PF24597"/>
    </source>
</evidence>
<evidence type="ECO:0000256" key="5">
    <source>
        <dbReference type="ARBA" id="ARBA00023136"/>
    </source>
</evidence>
<evidence type="ECO:0000259" key="8">
    <source>
        <dbReference type="Pfam" id="PF04118"/>
    </source>
</evidence>
<comment type="similarity">
    <text evidence="6">Belongs to the DOP1 family.</text>
</comment>
<evidence type="ECO:0000259" key="11">
    <source>
        <dbReference type="Pfam" id="PF24601"/>
    </source>
</evidence>
<dbReference type="Proteomes" id="UP000085678">
    <property type="component" value="Unplaced"/>
</dbReference>
<accession>A0A1S3HV30</accession>
<keyword evidence="5" id="KW-0472">Membrane</keyword>
<dbReference type="KEGG" id="lak:106158451"/>
<feature type="region of interest" description="Disordered" evidence="7">
    <location>
        <begin position="1214"/>
        <end position="1239"/>
    </location>
</feature>
<dbReference type="GO" id="GO:0005768">
    <property type="term" value="C:endosome"/>
    <property type="evidence" value="ECO:0007669"/>
    <property type="project" value="TreeGrafter"/>
</dbReference>
<dbReference type="GO" id="GO:0000139">
    <property type="term" value="C:Golgi membrane"/>
    <property type="evidence" value="ECO:0007669"/>
    <property type="project" value="UniProtKB-SubCell"/>
</dbReference>
<comment type="subcellular location">
    <subcellularLocation>
        <location evidence="1">Golgi apparatus membrane</location>
        <topology evidence="1">Peripheral membrane protein</topology>
    </subcellularLocation>
</comment>
<dbReference type="InterPro" id="IPR007249">
    <property type="entry name" value="DOP1_N"/>
</dbReference>
<dbReference type="InParanoid" id="A0A1S3HV30"/>
<protein>
    <submittedName>
        <fullName evidence="13">LOW QUALITY PROTEIN: protein dopey-1-like</fullName>
    </submittedName>
</protein>
<feature type="compositionally biased region" description="Basic and acidic residues" evidence="7">
    <location>
        <begin position="604"/>
        <end position="628"/>
    </location>
</feature>
<keyword evidence="12" id="KW-1185">Reference proteome</keyword>
<feature type="domain" description="DOP1-like TPR" evidence="11">
    <location>
        <begin position="1279"/>
        <end position="1648"/>
    </location>
</feature>